<protein>
    <submittedName>
        <fullName evidence="2">Uncharacterized protein</fullName>
    </submittedName>
</protein>
<feature type="region of interest" description="Disordered" evidence="1">
    <location>
        <begin position="1"/>
        <end position="25"/>
    </location>
</feature>
<dbReference type="EMBL" id="AMZH03013328">
    <property type="protein sequence ID" value="RRT49471.1"/>
    <property type="molecule type" value="Genomic_DNA"/>
</dbReference>
<dbReference type="AlphaFoldDB" id="A0A426YCM0"/>
<organism evidence="2 3">
    <name type="scientific">Ensete ventricosum</name>
    <name type="common">Abyssinian banana</name>
    <name type="synonym">Musa ensete</name>
    <dbReference type="NCBI Taxonomy" id="4639"/>
    <lineage>
        <taxon>Eukaryota</taxon>
        <taxon>Viridiplantae</taxon>
        <taxon>Streptophyta</taxon>
        <taxon>Embryophyta</taxon>
        <taxon>Tracheophyta</taxon>
        <taxon>Spermatophyta</taxon>
        <taxon>Magnoliopsida</taxon>
        <taxon>Liliopsida</taxon>
        <taxon>Zingiberales</taxon>
        <taxon>Musaceae</taxon>
        <taxon>Ensete</taxon>
    </lineage>
</organism>
<evidence type="ECO:0000313" key="2">
    <source>
        <dbReference type="EMBL" id="RRT49471.1"/>
    </source>
</evidence>
<dbReference type="Proteomes" id="UP000287651">
    <property type="component" value="Unassembled WGS sequence"/>
</dbReference>
<proteinExistence type="predicted"/>
<feature type="region of interest" description="Disordered" evidence="1">
    <location>
        <begin position="64"/>
        <end position="85"/>
    </location>
</feature>
<sequence>MELQPDDGPRSSLGIGPGSDNAVEPRREFAMRFTEGIRKLDGNTPGDRWKNTIGLDARMSEATGLGGMGKLPVPSFWVADGGQTT</sequence>
<reference evidence="2 3" key="1">
    <citation type="journal article" date="2014" name="Agronomy (Basel)">
        <title>A Draft Genome Sequence for Ensete ventricosum, the Drought-Tolerant Tree Against Hunger.</title>
        <authorList>
            <person name="Harrison J."/>
            <person name="Moore K.A."/>
            <person name="Paszkiewicz K."/>
            <person name="Jones T."/>
            <person name="Grant M."/>
            <person name="Ambacheew D."/>
            <person name="Muzemil S."/>
            <person name="Studholme D.J."/>
        </authorList>
    </citation>
    <scope>NUCLEOTIDE SEQUENCE [LARGE SCALE GENOMIC DNA]</scope>
</reference>
<name>A0A426YCM0_ENSVE</name>
<accession>A0A426YCM0</accession>
<evidence type="ECO:0000256" key="1">
    <source>
        <dbReference type="SAM" id="MobiDB-lite"/>
    </source>
</evidence>
<comment type="caution">
    <text evidence="2">The sequence shown here is derived from an EMBL/GenBank/DDBJ whole genome shotgun (WGS) entry which is preliminary data.</text>
</comment>
<gene>
    <name evidence="2" type="ORF">B296_00011629</name>
</gene>
<evidence type="ECO:0000313" key="3">
    <source>
        <dbReference type="Proteomes" id="UP000287651"/>
    </source>
</evidence>